<feature type="region of interest" description="Disordered" evidence="1">
    <location>
        <begin position="1"/>
        <end position="31"/>
    </location>
</feature>
<name>A0A0X1KUW7_VIBCO</name>
<dbReference type="Proteomes" id="UP000004687">
    <property type="component" value="Unassembled WGS sequence"/>
</dbReference>
<organism evidence="2">
    <name type="scientific">Vibrio cholerae (strain MO10)</name>
    <dbReference type="NCBI Taxonomy" id="345072"/>
    <lineage>
        <taxon>Bacteria</taxon>
        <taxon>Pseudomonadati</taxon>
        <taxon>Pseudomonadota</taxon>
        <taxon>Gammaproteobacteria</taxon>
        <taxon>Vibrionales</taxon>
        <taxon>Vibrionaceae</taxon>
        <taxon>Vibrio</taxon>
    </lineage>
</organism>
<accession>A0A0X1KUW7</accession>
<dbReference type="EMBL" id="DS990136">
    <property type="protein sequence ID" value="EET22061.1"/>
    <property type="molecule type" value="Genomic_DNA"/>
</dbReference>
<sequence>MYAKIKNGDDTAPPLKFNPSRFDGGRFLPES</sequence>
<gene>
    <name evidence="2" type="ORF">VchoM_00088</name>
</gene>
<reference evidence="2" key="1">
    <citation type="submission" date="2005-09" db="EMBL/GenBank/DDBJ databases">
        <title>Annotation of Vibrio cholerae MO10.</title>
        <authorList>
            <person name="Colwell R."/>
            <person name="Grim C.J."/>
            <person name="Young S."/>
            <person name="Jaffe D."/>
            <person name="Gnerre S."/>
            <person name="Berlin A."/>
            <person name="Heiman D."/>
            <person name="Hepburn T."/>
            <person name="Shea T."/>
            <person name="Sykes S."/>
            <person name="Yandava C."/>
            <person name="Alvarado L."/>
            <person name="Kodira C."/>
            <person name="Borodovsky M."/>
            <person name="Heidelberg J."/>
            <person name="Lander E."/>
            <person name="Galagan J."/>
            <person name="Nusbaum C."/>
            <person name="Birren B."/>
        </authorList>
    </citation>
    <scope>NUCLEOTIDE SEQUENCE [LARGE SCALE GENOMIC DNA]</scope>
    <source>
        <strain evidence="2">MO10</strain>
    </source>
</reference>
<evidence type="ECO:0000256" key="1">
    <source>
        <dbReference type="SAM" id="MobiDB-lite"/>
    </source>
</evidence>
<evidence type="ECO:0000313" key="2">
    <source>
        <dbReference type="EMBL" id="EET22061.1"/>
    </source>
</evidence>
<reference evidence="2" key="2">
    <citation type="submission" date="2008-07" db="EMBL/GenBank/DDBJ databases">
        <authorList>
            <consortium name="Broad Institute Genome Sequencing Platform"/>
            <person name="Colwell R."/>
            <person name="Grim C.J."/>
            <person name="Young S."/>
            <person name="Jaffe D."/>
            <person name="Gnerre S."/>
            <person name="Berlin A."/>
            <person name="Heiman D."/>
            <person name="Hepburn T."/>
            <person name="Shea T."/>
            <person name="Sykes S."/>
            <person name="Alvarado L."/>
            <person name="Kodira C."/>
            <person name="Heidelberg J."/>
            <person name="Lander E."/>
            <person name="Galagan J."/>
            <person name="Nusbaum C."/>
            <person name="Birren B."/>
        </authorList>
    </citation>
    <scope>NUCLEOTIDE SEQUENCE [LARGE SCALE GENOMIC DNA]</scope>
    <source>
        <strain evidence="2">MO10</strain>
    </source>
</reference>
<proteinExistence type="predicted"/>
<dbReference type="AlphaFoldDB" id="A0A0X1KUW7"/>
<protein>
    <submittedName>
        <fullName evidence="2">Uncharacterized protein</fullName>
    </submittedName>
</protein>
<dbReference type="HOGENOM" id="CLU_3399035_0_0_6"/>